<dbReference type="PROSITE" id="PS50303">
    <property type="entry name" value="PUM_HD"/>
    <property type="match status" value="1"/>
</dbReference>
<feature type="region of interest" description="Disordered" evidence="5">
    <location>
        <begin position="145"/>
        <end position="171"/>
    </location>
</feature>
<dbReference type="Proteomes" id="UP000594638">
    <property type="component" value="Unassembled WGS sequence"/>
</dbReference>
<dbReference type="SUPFAM" id="SSF48371">
    <property type="entry name" value="ARM repeat"/>
    <property type="match status" value="1"/>
</dbReference>
<feature type="repeat" description="Pumilio" evidence="4">
    <location>
        <begin position="625"/>
        <end position="660"/>
    </location>
</feature>
<dbReference type="EMBL" id="CACTIH010007353">
    <property type="protein sequence ID" value="CAA3010843.1"/>
    <property type="molecule type" value="Genomic_DNA"/>
</dbReference>
<dbReference type="SMART" id="SM00025">
    <property type="entry name" value="Pumilio"/>
    <property type="match status" value="3"/>
</dbReference>
<sequence>MRILENSQARKLASSKDAASDIAMDELGLLLKAYYTRGDQSNMVFIRSDSAPPTIEGSFAAFGDLINRQSSSSNSSLATLSSALENFQSGEQLCTDPYFAYFSSTPRLHPPIISRENRHQASGINWRLSSPDGGNLSFHVPRSSLPIHDEEPEGACSSKKASGDWAESGSRVMPGHNRVSFTGRNKNLVNLIQDDFLHTPTQVYNHSHSSTHVMTEEVADHNMETLPFENLSFNASKLPESKSATDFRSEVAITSGSTAIKDPSVDSILKLDDLGASPSAHKDAVIGKNVFLNVEQSRIKSEEVFYENNVPKQPNTYLQQHNGSSRGANNVQNDTEKFSLGHVQFSSAEIQPLLHTPGPTPPLYAMAAASMGAGNPFYPNLNPSGLYAPCYSGYHLGSSFLPPFNPTHTGLPMHFNASSGQSYGSQNAVVLTGEGIPKDSDMQNIEKFYGHGLMMRPSFSNPLLVQYFQHPREDEYGAPGQFGRLPSPGVIRGQADYFPPPKDPSIASYIGQQNFLSKQNVSLSFASPSIMGLAGSSYFGCPTGLGYMPQFPASPLGSPVLPGSPVGGANFSERKNDYGFFQGSVRNSGGHARQIGQKGSDSINSPRKHSFLEELKAGSSVDLSEIKGCIVKFSVDQHGSRFVQQKMENCSVEEKESVFREVLPHASKLMTDVFGNYVIQKFFECWSCEQRIELAYQLSGKLLPLSFQMYGCRVIQKVGADMFILIVS</sequence>
<dbReference type="InterPro" id="IPR033133">
    <property type="entry name" value="PUM-HD"/>
</dbReference>
<dbReference type="PANTHER" id="PTHR12537:SF119">
    <property type="entry name" value="PUMILIO HOMOLOG 6, CHLOROPLASTIC"/>
    <property type="match status" value="1"/>
</dbReference>
<accession>A0A8S0TXZ9</accession>
<dbReference type="OrthoDB" id="668540at2759"/>
<comment type="caution">
    <text evidence="7">The sequence shown here is derived from an EMBL/GenBank/DDBJ whole genome shotgun (WGS) entry which is preliminary data.</text>
</comment>
<dbReference type="InterPro" id="IPR011989">
    <property type="entry name" value="ARM-like"/>
</dbReference>
<evidence type="ECO:0000256" key="2">
    <source>
        <dbReference type="ARBA" id="ARBA00022845"/>
    </source>
</evidence>
<evidence type="ECO:0000313" key="7">
    <source>
        <dbReference type="EMBL" id="CAA3010843.1"/>
    </source>
</evidence>
<keyword evidence="2" id="KW-0810">Translation regulation</keyword>
<feature type="domain" description="PUM-HD" evidence="6">
    <location>
        <begin position="603"/>
        <end position="728"/>
    </location>
</feature>
<evidence type="ECO:0000256" key="5">
    <source>
        <dbReference type="SAM" id="MobiDB-lite"/>
    </source>
</evidence>
<gene>
    <name evidence="7" type="ORF">OLEA9_A052472</name>
</gene>
<dbReference type="GO" id="GO:0006417">
    <property type="term" value="P:regulation of translation"/>
    <property type="evidence" value="ECO:0007669"/>
    <property type="project" value="UniProtKB-KW"/>
</dbReference>
<dbReference type="Pfam" id="PF00806">
    <property type="entry name" value="PUF"/>
    <property type="match status" value="3"/>
</dbReference>
<dbReference type="InterPro" id="IPR016024">
    <property type="entry name" value="ARM-type_fold"/>
</dbReference>
<reference evidence="7 8" key="1">
    <citation type="submission" date="2019-12" db="EMBL/GenBank/DDBJ databases">
        <authorList>
            <person name="Alioto T."/>
            <person name="Alioto T."/>
            <person name="Gomez Garrido J."/>
        </authorList>
    </citation>
    <scope>NUCLEOTIDE SEQUENCE [LARGE SCALE GENOMIC DNA]</scope>
</reference>
<dbReference type="InterPro" id="IPR001313">
    <property type="entry name" value="Pumilio_RNA-bd_rpt"/>
</dbReference>
<dbReference type="GO" id="GO:0005737">
    <property type="term" value="C:cytoplasm"/>
    <property type="evidence" value="ECO:0007669"/>
    <property type="project" value="TreeGrafter"/>
</dbReference>
<dbReference type="Gene3D" id="1.25.10.10">
    <property type="entry name" value="Leucine-rich Repeat Variant"/>
    <property type="match status" value="1"/>
</dbReference>
<evidence type="ECO:0000259" key="6">
    <source>
        <dbReference type="PROSITE" id="PS50303"/>
    </source>
</evidence>
<keyword evidence="8" id="KW-1185">Reference proteome</keyword>
<proteinExistence type="predicted"/>
<organism evidence="7 8">
    <name type="scientific">Olea europaea subsp. europaea</name>
    <dbReference type="NCBI Taxonomy" id="158383"/>
    <lineage>
        <taxon>Eukaryota</taxon>
        <taxon>Viridiplantae</taxon>
        <taxon>Streptophyta</taxon>
        <taxon>Embryophyta</taxon>
        <taxon>Tracheophyta</taxon>
        <taxon>Spermatophyta</taxon>
        <taxon>Magnoliopsida</taxon>
        <taxon>eudicotyledons</taxon>
        <taxon>Gunneridae</taxon>
        <taxon>Pentapetalae</taxon>
        <taxon>asterids</taxon>
        <taxon>lamiids</taxon>
        <taxon>Lamiales</taxon>
        <taxon>Oleaceae</taxon>
        <taxon>Oleeae</taxon>
        <taxon>Olea</taxon>
    </lineage>
</organism>
<evidence type="ECO:0000256" key="1">
    <source>
        <dbReference type="ARBA" id="ARBA00022737"/>
    </source>
</evidence>
<dbReference type="Gramene" id="OE9A052472T1">
    <property type="protein sequence ID" value="OE9A052472C1"/>
    <property type="gene ID" value="OE9A052472"/>
</dbReference>
<dbReference type="PROSITE" id="PS50302">
    <property type="entry name" value="PUM"/>
    <property type="match status" value="2"/>
</dbReference>
<dbReference type="AlphaFoldDB" id="A0A8S0TXZ9"/>
<dbReference type="GO" id="GO:0003729">
    <property type="term" value="F:mRNA binding"/>
    <property type="evidence" value="ECO:0007669"/>
    <property type="project" value="TreeGrafter"/>
</dbReference>
<name>A0A8S0TXZ9_OLEEU</name>
<keyword evidence="3" id="KW-0694">RNA-binding</keyword>
<evidence type="ECO:0000313" key="8">
    <source>
        <dbReference type="Proteomes" id="UP000594638"/>
    </source>
</evidence>
<dbReference type="PANTHER" id="PTHR12537">
    <property type="entry name" value="RNA BINDING PROTEIN PUMILIO-RELATED"/>
    <property type="match status" value="1"/>
</dbReference>
<evidence type="ECO:0000256" key="4">
    <source>
        <dbReference type="PROSITE-ProRule" id="PRU00317"/>
    </source>
</evidence>
<evidence type="ECO:0000256" key="3">
    <source>
        <dbReference type="ARBA" id="ARBA00022884"/>
    </source>
</evidence>
<keyword evidence="1" id="KW-0677">Repeat</keyword>
<feature type="repeat" description="Pumilio" evidence="4">
    <location>
        <begin position="661"/>
        <end position="697"/>
    </location>
</feature>
<protein>
    <submittedName>
        <fullName evidence="7">Pumilio homolog 5</fullName>
    </submittedName>
</protein>